<evidence type="ECO:0000256" key="6">
    <source>
        <dbReference type="ARBA" id="ARBA00020337"/>
    </source>
</evidence>
<evidence type="ECO:0000256" key="2">
    <source>
        <dbReference type="ARBA" id="ARBA00002681"/>
    </source>
</evidence>
<gene>
    <name evidence="7" type="primary">pgl</name>
    <name evidence="9" type="ORF">UV42_C0041G0005</name>
</gene>
<evidence type="ECO:0000256" key="5">
    <source>
        <dbReference type="ARBA" id="ARBA00013198"/>
    </source>
</evidence>
<dbReference type="UniPathway" id="UPA00115">
    <property type="reaction ID" value="UER00409"/>
</dbReference>
<comment type="pathway">
    <text evidence="3 7">Carbohydrate degradation; pentose phosphate pathway; D-ribulose 5-phosphate from D-glucose 6-phosphate (oxidative stage): step 2/3.</text>
</comment>
<comment type="similarity">
    <text evidence="4 7">Belongs to the glucosamine/galactosamine-6-phosphate isomerase family. 6-phosphogluconolactonase subfamily.</text>
</comment>
<dbReference type="InterPro" id="IPR006148">
    <property type="entry name" value="Glc/Gal-6P_isomerase"/>
</dbReference>
<evidence type="ECO:0000313" key="9">
    <source>
        <dbReference type="EMBL" id="KKS70878.1"/>
    </source>
</evidence>
<proteinExistence type="inferred from homology"/>
<dbReference type="Pfam" id="PF01182">
    <property type="entry name" value="Glucosamine_iso"/>
    <property type="match status" value="1"/>
</dbReference>
<dbReference type="Proteomes" id="UP000033867">
    <property type="component" value="Unassembled WGS sequence"/>
</dbReference>
<dbReference type="InterPro" id="IPR039104">
    <property type="entry name" value="6PGL"/>
</dbReference>
<reference evidence="9 10" key="1">
    <citation type="journal article" date="2015" name="Nature">
        <title>rRNA introns, odd ribosomes, and small enigmatic genomes across a large radiation of phyla.</title>
        <authorList>
            <person name="Brown C.T."/>
            <person name="Hug L.A."/>
            <person name="Thomas B.C."/>
            <person name="Sharon I."/>
            <person name="Castelle C.J."/>
            <person name="Singh A."/>
            <person name="Wilkins M.J."/>
            <person name="Williams K.H."/>
            <person name="Banfield J.F."/>
        </authorList>
    </citation>
    <scope>NUCLEOTIDE SEQUENCE [LARGE SCALE GENOMIC DNA]</scope>
</reference>
<sequence length="224" mass="25263">MEFHTFDTNEQFVSKSAASMHDAIEGDTYRYIALSGGKTPMSVYEAFACQLSSTAAEKIFLFEVDERYVPSHHPDANACMIHKKLVKFHEKEWAGVSFFDTTKPLGEAILAYKHALSIVPDLVFDLMVLGVGTDGHIASLFPYTPSLQDMDHTVLHTTTIHHFVYDRLTLGAKVILQAKKILILLRGEDKRAVYEELQNPQKRRDAFPAHMLQSHSDVTVHFAV</sequence>
<dbReference type="PANTHER" id="PTHR11054:SF0">
    <property type="entry name" value="6-PHOSPHOGLUCONOLACTONASE"/>
    <property type="match status" value="1"/>
</dbReference>
<dbReference type="EMBL" id="LCEK01000041">
    <property type="protein sequence ID" value="KKS70878.1"/>
    <property type="molecule type" value="Genomic_DNA"/>
</dbReference>
<evidence type="ECO:0000259" key="8">
    <source>
        <dbReference type="Pfam" id="PF01182"/>
    </source>
</evidence>
<dbReference type="Gene3D" id="3.40.50.1360">
    <property type="match status" value="1"/>
</dbReference>
<name>A0A0G1E8H1_9BACT</name>
<comment type="catalytic activity">
    <reaction evidence="1 7">
        <text>6-phospho-D-glucono-1,5-lactone + H2O = 6-phospho-D-gluconate + H(+)</text>
        <dbReference type="Rhea" id="RHEA:12556"/>
        <dbReference type="ChEBI" id="CHEBI:15377"/>
        <dbReference type="ChEBI" id="CHEBI:15378"/>
        <dbReference type="ChEBI" id="CHEBI:57955"/>
        <dbReference type="ChEBI" id="CHEBI:58759"/>
        <dbReference type="EC" id="3.1.1.31"/>
    </reaction>
</comment>
<protein>
    <recommendedName>
        <fullName evidence="6 7">6-phosphogluconolactonase</fullName>
        <shortName evidence="7">6PGL</shortName>
        <ecNumber evidence="5 7">3.1.1.31</ecNumber>
    </recommendedName>
</protein>
<comment type="caution">
    <text evidence="9">The sequence shown here is derived from an EMBL/GenBank/DDBJ whole genome shotgun (WGS) entry which is preliminary data.</text>
</comment>
<dbReference type="NCBIfam" id="TIGR01198">
    <property type="entry name" value="pgl"/>
    <property type="match status" value="1"/>
</dbReference>
<evidence type="ECO:0000256" key="7">
    <source>
        <dbReference type="RuleBase" id="RU365095"/>
    </source>
</evidence>
<dbReference type="PANTHER" id="PTHR11054">
    <property type="entry name" value="6-PHOSPHOGLUCONOLACTONASE"/>
    <property type="match status" value="1"/>
</dbReference>
<organism evidence="9 10">
    <name type="scientific">Candidatus Magasanikbacteria bacterium GW2011_GWE2_42_7</name>
    <dbReference type="NCBI Taxonomy" id="1619052"/>
    <lineage>
        <taxon>Bacteria</taxon>
        <taxon>Candidatus Magasanikiibacteriota</taxon>
    </lineage>
</organism>
<feature type="domain" description="Glucosamine/galactosamine-6-phosphate isomerase" evidence="8">
    <location>
        <begin position="11"/>
        <end position="217"/>
    </location>
</feature>
<comment type="function">
    <text evidence="2 7">Hydrolysis of 6-phosphogluconolactone to 6-phosphogluconate.</text>
</comment>
<dbReference type="EC" id="3.1.1.31" evidence="5 7"/>
<dbReference type="GO" id="GO:0005975">
    <property type="term" value="P:carbohydrate metabolic process"/>
    <property type="evidence" value="ECO:0007669"/>
    <property type="project" value="UniProtKB-UniRule"/>
</dbReference>
<dbReference type="GO" id="GO:0017057">
    <property type="term" value="F:6-phosphogluconolactonase activity"/>
    <property type="evidence" value="ECO:0007669"/>
    <property type="project" value="UniProtKB-UniRule"/>
</dbReference>
<evidence type="ECO:0000256" key="4">
    <source>
        <dbReference type="ARBA" id="ARBA00010662"/>
    </source>
</evidence>
<evidence type="ECO:0000256" key="3">
    <source>
        <dbReference type="ARBA" id="ARBA00004961"/>
    </source>
</evidence>
<keyword evidence="7" id="KW-0378">Hydrolase</keyword>
<accession>A0A0G1E8H1</accession>
<dbReference type="AlphaFoldDB" id="A0A0G1E8H1"/>
<dbReference type="GO" id="GO:0006098">
    <property type="term" value="P:pentose-phosphate shunt"/>
    <property type="evidence" value="ECO:0007669"/>
    <property type="project" value="UniProtKB-UniPathway"/>
</dbReference>
<dbReference type="InterPro" id="IPR005900">
    <property type="entry name" value="6-phosphogluconolactonase_DevB"/>
</dbReference>
<evidence type="ECO:0000313" key="10">
    <source>
        <dbReference type="Proteomes" id="UP000033867"/>
    </source>
</evidence>
<evidence type="ECO:0000256" key="1">
    <source>
        <dbReference type="ARBA" id="ARBA00000832"/>
    </source>
</evidence>
<dbReference type="InterPro" id="IPR037171">
    <property type="entry name" value="NagB/RpiA_transferase-like"/>
</dbReference>
<dbReference type="SUPFAM" id="SSF100950">
    <property type="entry name" value="NagB/RpiA/CoA transferase-like"/>
    <property type="match status" value="1"/>
</dbReference>